<accession>A0A7J5DGF5</accession>
<evidence type="ECO:0000256" key="1">
    <source>
        <dbReference type="SAM" id="SignalP"/>
    </source>
</evidence>
<keyword evidence="1" id="KW-0732">Signal</keyword>
<organism evidence="3 4">
    <name type="scientific">Streptomyces triticiradicis</name>
    <dbReference type="NCBI Taxonomy" id="2651189"/>
    <lineage>
        <taxon>Bacteria</taxon>
        <taxon>Bacillati</taxon>
        <taxon>Actinomycetota</taxon>
        <taxon>Actinomycetes</taxon>
        <taxon>Kitasatosporales</taxon>
        <taxon>Streptomycetaceae</taxon>
        <taxon>Streptomyces</taxon>
    </lineage>
</organism>
<dbReference type="GO" id="GO:1904680">
    <property type="term" value="F:peptide transmembrane transporter activity"/>
    <property type="evidence" value="ECO:0007669"/>
    <property type="project" value="TreeGrafter"/>
</dbReference>
<evidence type="ECO:0000313" key="3">
    <source>
        <dbReference type="EMBL" id="KAB1987802.1"/>
    </source>
</evidence>
<evidence type="ECO:0000259" key="2">
    <source>
        <dbReference type="Pfam" id="PF00496"/>
    </source>
</evidence>
<dbReference type="Pfam" id="PF00496">
    <property type="entry name" value="SBP_bac_5"/>
    <property type="match status" value="1"/>
</dbReference>
<dbReference type="PANTHER" id="PTHR30290">
    <property type="entry name" value="PERIPLASMIC BINDING COMPONENT OF ABC TRANSPORTER"/>
    <property type="match status" value="1"/>
</dbReference>
<dbReference type="AlphaFoldDB" id="A0A7J5DGF5"/>
<sequence>MSFSRRNFMIATGVVAASSSVLTACGGSGSDNKAGHKAPTVSGSKTQEILVGTKADSTGPAPEVKGAVKGGTIYSLDQFDMDHLDPAQIYVSTEGAITVPIMRGLTGYKIDDKGGATLVGDAATDAGTTKDGGKTWTFTLKDGLKWEDGSDISSDDLRHTFERLFASFITEGPRYVQQWLVGGDKYKGPYDGKKLDSIEVDGKTITFHLNEARADFNFTLAMRGYSLVNKKHDTKEKYDKRPFSCGPYKIESRSVGKSLTYVRNEHWDPKTDAIRNNYPDKYVFQFGFELLASTDRYISDKGNDQYAMSIFNEVAPERTAQVLTNANLKKRVLTQVDTVTYYWPINMTRVKDVKVRQAINYAWPHQQIQTINGGTSTTEIASTILAPVTPGYQQFDLYGIKKKPGGDPVKAKALLKEAGKVGQKLVIAFQASETQQKVAVVVKSALEAAGFEVVAKQVDKSTFYTQIGKIDNDFDLFGAGWSPDWPNGYSVFYPCWSGKNIGDGRSNYAQLNDPSVNKAIDAAAKITDAAAANKAWGDVDRQIMELAAVVPDYHKIRNWMYGSKVGNVVYDAGNTCVALCKLYAMK</sequence>
<keyword evidence="4" id="KW-1185">Reference proteome</keyword>
<dbReference type="RefSeq" id="WP_151469871.1">
    <property type="nucleotide sequence ID" value="NZ_WBKG01000011.1"/>
</dbReference>
<dbReference type="SUPFAM" id="SSF53850">
    <property type="entry name" value="Periplasmic binding protein-like II"/>
    <property type="match status" value="1"/>
</dbReference>
<dbReference type="GO" id="GO:0015833">
    <property type="term" value="P:peptide transport"/>
    <property type="evidence" value="ECO:0007669"/>
    <property type="project" value="TreeGrafter"/>
</dbReference>
<name>A0A7J5DGF5_9ACTN</name>
<dbReference type="PROSITE" id="PS51257">
    <property type="entry name" value="PROKAR_LIPOPROTEIN"/>
    <property type="match status" value="1"/>
</dbReference>
<dbReference type="GO" id="GO:0043190">
    <property type="term" value="C:ATP-binding cassette (ABC) transporter complex"/>
    <property type="evidence" value="ECO:0007669"/>
    <property type="project" value="InterPro"/>
</dbReference>
<dbReference type="Gene3D" id="3.40.190.10">
    <property type="entry name" value="Periplasmic binding protein-like II"/>
    <property type="match status" value="1"/>
</dbReference>
<protein>
    <submittedName>
        <fullName evidence="3">ABC transporter substrate-binding protein</fullName>
    </submittedName>
</protein>
<dbReference type="InterPro" id="IPR000914">
    <property type="entry name" value="SBP_5_dom"/>
</dbReference>
<gene>
    <name evidence="3" type="ORF">F8144_15270</name>
</gene>
<dbReference type="Gene3D" id="3.10.105.10">
    <property type="entry name" value="Dipeptide-binding Protein, Domain 3"/>
    <property type="match status" value="1"/>
</dbReference>
<dbReference type="PIRSF" id="PIRSF002741">
    <property type="entry name" value="MppA"/>
    <property type="match status" value="1"/>
</dbReference>
<dbReference type="Proteomes" id="UP000442990">
    <property type="component" value="Unassembled WGS sequence"/>
</dbReference>
<dbReference type="InterPro" id="IPR039424">
    <property type="entry name" value="SBP_5"/>
</dbReference>
<reference evidence="3 4" key="1">
    <citation type="submission" date="2019-09" db="EMBL/GenBank/DDBJ databases">
        <title>Isolation and identification of active actinomycetes.</title>
        <authorList>
            <person name="Yu Z."/>
            <person name="Han C."/>
            <person name="Yu B."/>
        </authorList>
    </citation>
    <scope>NUCLEOTIDE SEQUENCE [LARGE SCALE GENOMIC DNA]</scope>
    <source>
        <strain evidence="3 4">NEAU-H2</strain>
    </source>
</reference>
<dbReference type="CDD" id="cd08506">
    <property type="entry name" value="PBP2_clavulanate_OppA2"/>
    <property type="match status" value="1"/>
</dbReference>
<dbReference type="InterPro" id="IPR030678">
    <property type="entry name" value="Peptide/Ni-bd"/>
</dbReference>
<proteinExistence type="predicted"/>
<comment type="caution">
    <text evidence="3">The sequence shown here is derived from an EMBL/GenBank/DDBJ whole genome shotgun (WGS) entry which is preliminary data.</text>
</comment>
<feature type="domain" description="Solute-binding protein family 5" evidence="2">
    <location>
        <begin position="118"/>
        <end position="502"/>
    </location>
</feature>
<evidence type="ECO:0000313" key="4">
    <source>
        <dbReference type="Proteomes" id="UP000442990"/>
    </source>
</evidence>
<feature type="signal peptide" evidence="1">
    <location>
        <begin position="1"/>
        <end position="24"/>
    </location>
</feature>
<dbReference type="PANTHER" id="PTHR30290:SF83">
    <property type="entry name" value="ABC TRANSPORTER SUBSTRATE-BINDING PROTEIN"/>
    <property type="match status" value="1"/>
</dbReference>
<feature type="chain" id="PRO_5038415975" evidence="1">
    <location>
        <begin position="25"/>
        <end position="586"/>
    </location>
</feature>
<dbReference type="EMBL" id="WBKG01000011">
    <property type="protein sequence ID" value="KAB1987802.1"/>
    <property type="molecule type" value="Genomic_DNA"/>
</dbReference>
<dbReference type="GO" id="GO:0042597">
    <property type="term" value="C:periplasmic space"/>
    <property type="evidence" value="ECO:0007669"/>
    <property type="project" value="UniProtKB-ARBA"/>
</dbReference>